<proteinExistence type="inferred from homology"/>
<dbReference type="SUPFAM" id="SSF55856">
    <property type="entry name" value="Cytochrome b5-like heme/steroid binding domain"/>
    <property type="match status" value="1"/>
</dbReference>
<accession>A0A428R896</accession>
<dbReference type="EMBL" id="NKCI01000001">
    <property type="protein sequence ID" value="RSL73715.1"/>
    <property type="molecule type" value="Genomic_DNA"/>
</dbReference>
<evidence type="ECO:0000313" key="7">
    <source>
        <dbReference type="EMBL" id="RSL73715.1"/>
    </source>
</evidence>
<dbReference type="PANTHER" id="PTHR19359:SF95">
    <property type="entry name" value="CYTOCHROME B5 TYPE B"/>
    <property type="match status" value="1"/>
</dbReference>
<keyword evidence="3 5" id="KW-0408">Iron</keyword>
<dbReference type="InterPro" id="IPR018506">
    <property type="entry name" value="Cyt_B5_heme-BS"/>
</dbReference>
<evidence type="ECO:0000256" key="4">
    <source>
        <dbReference type="ARBA" id="ARBA00038168"/>
    </source>
</evidence>
<evidence type="ECO:0000259" key="6">
    <source>
        <dbReference type="PROSITE" id="PS50255"/>
    </source>
</evidence>
<name>A0A428R896_9HYPO</name>
<dbReference type="Proteomes" id="UP000288168">
    <property type="component" value="Unassembled WGS sequence"/>
</dbReference>
<protein>
    <recommendedName>
        <fullName evidence="6">Cytochrome b5 heme-binding domain-containing protein</fullName>
    </recommendedName>
</protein>
<evidence type="ECO:0000256" key="5">
    <source>
        <dbReference type="RuleBase" id="RU362121"/>
    </source>
</evidence>
<evidence type="ECO:0000256" key="1">
    <source>
        <dbReference type="ARBA" id="ARBA00022617"/>
    </source>
</evidence>
<reference evidence="7 8" key="1">
    <citation type="submission" date="2017-06" db="EMBL/GenBank/DDBJ databases">
        <title>Comparative genomic analysis of Ambrosia Fusariam Clade fungi.</title>
        <authorList>
            <person name="Stajich J.E."/>
            <person name="Carrillo J."/>
            <person name="Kijimoto T."/>
            <person name="Eskalen A."/>
            <person name="O'Donnell K."/>
            <person name="Kasson M."/>
        </authorList>
    </citation>
    <scope>NUCLEOTIDE SEQUENCE [LARGE SCALE GENOMIC DNA]</scope>
    <source>
        <strain evidence="7 8">NRRL62584</strain>
    </source>
</reference>
<keyword evidence="1 5" id="KW-0349">Heme</keyword>
<keyword evidence="2 5" id="KW-0479">Metal-binding</keyword>
<organism evidence="7 8">
    <name type="scientific">Fusarium duplospermum</name>
    <dbReference type="NCBI Taxonomy" id="1325734"/>
    <lineage>
        <taxon>Eukaryota</taxon>
        <taxon>Fungi</taxon>
        <taxon>Dikarya</taxon>
        <taxon>Ascomycota</taxon>
        <taxon>Pezizomycotina</taxon>
        <taxon>Sordariomycetes</taxon>
        <taxon>Hypocreomycetidae</taxon>
        <taxon>Hypocreales</taxon>
        <taxon>Nectriaceae</taxon>
        <taxon>Fusarium</taxon>
        <taxon>Fusarium solani species complex</taxon>
    </lineage>
</organism>
<evidence type="ECO:0000256" key="3">
    <source>
        <dbReference type="ARBA" id="ARBA00023004"/>
    </source>
</evidence>
<dbReference type="GO" id="GO:0020037">
    <property type="term" value="F:heme binding"/>
    <property type="evidence" value="ECO:0007669"/>
    <property type="project" value="UniProtKB-UniRule"/>
</dbReference>
<dbReference type="GO" id="GO:0016020">
    <property type="term" value="C:membrane"/>
    <property type="evidence" value="ECO:0007669"/>
    <property type="project" value="TreeGrafter"/>
</dbReference>
<dbReference type="PROSITE" id="PS50255">
    <property type="entry name" value="CYTOCHROME_B5_2"/>
    <property type="match status" value="1"/>
</dbReference>
<evidence type="ECO:0000256" key="2">
    <source>
        <dbReference type="ARBA" id="ARBA00022723"/>
    </source>
</evidence>
<dbReference type="GO" id="GO:0046872">
    <property type="term" value="F:metal ion binding"/>
    <property type="evidence" value="ECO:0007669"/>
    <property type="project" value="UniProtKB-UniRule"/>
</dbReference>
<dbReference type="AlphaFoldDB" id="A0A428R896"/>
<dbReference type="InterPro" id="IPR036400">
    <property type="entry name" value="Cyt_B5-like_heme/steroid_sf"/>
</dbReference>
<dbReference type="SMART" id="SM01117">
    <property type="entry name" value="Cyt-b5"/>
    <property type="match status" value="1"/>
</dbReference>
<sequence>MGWMNRKSHPGTRDNLIAVQIDWHNTKDAPSVDFVEDTNDPKSFKQVPIETSNDDLPFIDASIVIAAGKVDLLWVIIDDIIYDCTDFVEEHPGGSRVLESFRSANCSWQFWRFHGEKDLEEFGKPLRIGRTTGIENKFKEPPRFVGLRKLWGDD</sequence>
<comment type="similarity">
    <text evidence="4 5">Belongs to the cytochrome b5 family.</text>
</comment>
<dbReference type="InterPro" id="IPR001199">
    <property type="entry name" value="Cyt_B5-like_heme/steroid-bd"/>
</dbReference>
<gene>
    <name evidence="7" type="ORF">CEP54_000247</name>
</gene>
<dbReference type="PROSITE" id="PS00191">
    <property type="entry name" value="CYTOCHROME_B5_1"/>
    <property type="match status" value="1"/>
</dbReference>
<dbReference type="STRING" id="1325734.A0A428R896"/>
<dbReference type="Pfam" id="PF00173">
    <property type="entry name" value="Cyt-b5"/>
    <property type="match status" value="1"/>
</dbReference>
<evidence type="ECO:0000313" key="8">
    <source>
        <dbReference type="Proteomes" id="UP000288168"/>
    </source>
</evidence>
<feature type="domain" description="Cytochrome b5 heme-binding" evidence="6">
    <location>
        <begin position="41"/>
        <end position="132"/>
    </location>
</feature>
<keyword evidence="8" id="KW-1185">Reference proteome</keyword>
<comment type="caution">
    <text evidence="7">The sequence shown here is derived from an EMBL/GenBank/DDBJ whole genome shotgun (WGS) entry which is preliminary data.</text>
</comment>
<dbReference type="PANTHER" id="PTHR19359">
    <property type="entry name" value="CYTOCHROME B5"/>
    <property type="match status" value="1"/>
</dbReference>
<dbReference type="InterPro" id="IPR050668">
    <property type="entry name" value="Cytochrome_b5"/>
</dbReference>
<dbReference type="OrthoDB" id="260519at2759"/>
<dbReference type="Gene3D" id="3.10.120.10">
    <property type="entry name" value="Cytochrome b5-like heme/steroid binding domain"/>
    <property type="match status" value="1"/>
</dbReference>